<dbReference type="Proteomes" id="UP000182192">
    <property type="component" value="Unassembled WGS sequence"/>
</dbReference>
<evidence type="ECO:0000313" key="5">
    <source>
        <dbReference type="EMBL" id="SFD29377.1"/>
    </source>
</evidence>
<protein>
    <submittedName>
        <fullName evidence="5">p-47 protein</fullName>
    </submittedName>
</protein>
<evidence type="ECO:0000313" key="6">
    <source>
        <dbReference type="Proteomes" id="UP000182192"/>
    </source>
</evidence>
<organism evidence="5 6">
    <name type="scientific">Ruminococcus albus</name>
    <dbReference type="NCBI Taxonomy" id="1264"/>
    <lineage>
        <taxon>Bacteria</taxon>
        <taxon>Bacillati</taxon>
        <taxon>Bacillota</taxon>
        <taxon>Clostridia</taxon>
        <taxon>Eubacteriales</taxon>
        <taxon>Oscillospiraceae</taxon>
        <taxon>Ruminococcus</taxon>
    </lineage>
</organism>
<evidence type="ECO:0000256" key="3">
    <source>
        <dbReference type="SAM" id="Phobius"/>
    </source>
</evidence>
<reference evidence="5 6" key="1">
    <citation type="submission" date="2016-10" db="EMBL/GenBank/DDBJ databases">
        <authorList>
            <person name="de Groot N.N."/>
        </authorList>
    </citation>
    <scope>NUCLEOTIDE SEQUENCE [LARGE SCALE GENOMIC DNA]</scope>
    <source>
        <strain evidence="5 6">AR67</strain>
    </source>
</reference>
<proteinExistence type="inferred from homology"/>
<dbReference type="Pfam" id="PF06597">
    <property type="entry name" value="Clostridium_P47"/>
    <property type="match status" value="1"/>
</dbReference>
<keyword evidence="1" id="KW-0843">Virulence</keyword>
<sequence length="440" mass="48672">MLYNLKEVINIDIKGWDFITVIDINTVNEELAKNSDLLITDFKYEKDGLSIIGKIDSWKIVSGGSDKVIRFECEFSSCSVTITNKNGVTTTYSVHGIIPELEMQLSFLNDNNFKTQLKLNLLVVGSCIGDTTDGAVTIVSPDITGKVNTQDTPELWGLLNTNLPKGFIENKDQLQYIFASISNSLDPSVSWMTPVKYTYAYKERSDNNGGYLSIFCMTSDKDIPGTGLDSSLLDDDHSIFYFISSELFMKNIMLPAITNSFKGTCTSDYNCDTNGKITLCDGKTINCDAVTYGLIDYYPVLNKLTAVLENDHILMDTSGKFDVTGLLNAYVDISAGSKLESTFNQDTQEFCITTVSHSSDYDKHIPWYDYVFAAVAGAIIALIVDGIIYFVTDSISNSVKASIETQGNFISGIPDVISWLDKNDLKVQVADLAQVLYLKI</sequence>
<evidence type="ECO:0000256" key="1">
    <source>
        <dbReference type="ARBA" id="ARBA00023026"/>
    </source>
</evidence>
<comment type="similarity">
    <text evidence="2">Belongs to the TULIP P47 family.</text>
</comment>
<evidence type="ECO:0000259" key="4">
    <source>
        <dbReference type="Pfam" id="PF06597"/>
    </source>
</evidence>
<name>A0A1I1R5C4_RUMAL</name>
<accession>A0A1I1R5C4</accession>
<keyword evidence="3" id="KW-0812">Transmembrane</keyword>
<dbReference type="RefSeq" id="WP_074963335.1">
    <property type="nucleotide sequence ID" value="NZ_FOKQ01000059.1"/>
</dbReference>
<evidence type="ECO:0000256" key="2">
    <source>
        <dbReference type="ARBA" id="ARBA00035010"/>
    </source>
</evidence>
<keyword evidence="3" id="KW-0472">Membrane</keyword>
<gene>
    <name evidence="5" type="ORF">SAMN02910406_03595</name>
</gene>
<feature type="domain" description="Protein OrfX2/OrfX3/P47" evidence="4">
    <location>
        <begin position="14"/>
        <end position="381"/>
    </location>
</feature>
<dbReference type="AlphaFoldDB" id="A0A1I1R5C4"/>
<dbReference type="InterPro" id="IPR010567">
    <property type="entry name" value="OrfX2/OrfX3/P47"/>
</dbReference>
<keyword evidence="3" id="KW-1133">Transmembrane helix</keyword>
<feature type="transmembrane region" description="Helical" evidence="3">
    <location>
        <begin position="367"/>
        <end position="391"/>
    </location>
</feature>
<dbReference type="OrthoDB" id="2664173at2"/>
<dbReference type="EMBL" id="FOKQ01000059">
    <property type="protein sequence ID" value="SFD29377.1"/>
    <property type="molecule type" value="Genomic_DNA"/>
</dbReference>